<dbReference type="PANTHER" id="PTHR30151:SF20">
    <property type="entry name" value="ABC TRANSPORTER PERMEASE PROTEIN HI_0355-RELATED"/>
    <property type="match status" value="1"/>
</dbReference>
<dbReference type="OrthoDB" id="9804353at2"/>
<evidence type="ECO:0000259" key="8">
    <source>
        <dbReference type="PROSITE" id="PS50928"/>
    </source>
</evidence>
<evidence type="ECO:0000256" key="1">
    <source>
        <dbReference type="ARBA" id="ARBA00004651"/>
    </source>
</evidence>
<reference evidence="10" key="1">
    <citation type="submission" date="2009-11" db="EMBL/GenBank/DDBJ databases">
        <title>The complete chromosome 1 of Sphaerobacter thermophilus DSM 20745.</title>
        <authorList>
            <person name="Lucas S."/>
            <person name="Copeland A."/>
            <person name="Lapidus A."/>
            <person name="Glavina del Rio T."/>
            <person name="Dalin E."/>
            <person name="Tice H."/>
            <person name="Bruce D."/>
            <person name="Goodwin L."/>
            <person name="Pitluck S."/>
            <person name="Kyrpides N."/>
            <person name="Mavromatis K."/>
            <person name="Ivanova N."/>
            <person name="Mikhailova N."/>
            <person name="LaButti K.M."/>
            <person name="Clum A."/>
            <person name="Sun H.I."/>
            <person name="Brettin T."/>
            <person name="Detter J.C."/>
            <person name="Han C."/>
            <person name="Larimer F."/>
            <person name="Land M."/>
            <person name="Hauser L."/>
            <person name="Markowitz V."/>
            <person name="Cheng J.F."/>
            <person name="Hugenholtz P."/>
            <person name="Woyke T."/>
            <person name="Wu D."/>
            <person name="Steenblock K."/>
            <person name="Schneider S."/>
            <person name="Pukall R."/>
            <person name="Goeker M."/>
            <person name="Klenk H.P."/>
            <person name="Eisen J.A."/>
        </authorList>
    </citation>
    <scope>NUCLEOTIDE SEQUENCE [LARGE SCALE GENOMIC DNA]</scope>
    <source>
        <strain evidence="10">ATCC 49802 / DSM 20745 / S 6022</strain>
    </source>
</reference>
<evidence type="ECO:0000256" key="4">
    <source>
        <dbReference type="ARBA" id="ARBA00022692"/>
    </source>
</evidence>
<dbReference type="GO" id="GO:0055085">
    <property type="term" value="P:transmembrane transport"/>
    <property type="evidence" value="ECO:0007669"/>
    <property type="project" value="InterPro"/>
</dbReference>
<dbReference type="KEGG" id="sti:Sthe_1498"/>
<comment type="similarity">
    <text evidence="7">Belongs to the binding-protein-dependent transport system permease family.</text>
</comment>
<dbReference type="Pfam" id="PF00528">
    <property type="entry name" value="BPD_transp_1"/>
    <property type="match status" value="1"/>
</dbReference>
<feature type="transmembrane region" description="Helical" evidence="7">
    <location>
        <begin position="85"/>
        <end position="104"/>
    </location>
</feature>
<organism evidence="9 10">
    <name type="scientific">Sphaerobacter thermophilus (strain ATCC 49802 / DSM 20745 / KCCM 41009 / NCIMB 13125 / S 6022)</name>
    <dbReference type="NCBI Taxonomy" id="479434"/>
    <lineage>
        <taxon>Bacteria</taxon>
        <taxon>Pseudomonadati</taxon>
        <taxon>Thermomicrobiota</taxon>
        <taxon>Thermomicrobia</taxon>
        <taxon>Sphaerobacterales</taxon>
        <taxon>Sphaerobacterineae</taxon>
        <taxon>Sphaerobacteraceae</taxon>
        <taxon>Sphaerobacter</taxon>
    </lineage>
</organism>
<dbReference type="SUPFAM" id="SSF161098">
    <property type="entry name" value="MetI-like"/>
    <property type="match status" value="1"/>
</dbReference>
<gene>
    <name evidence="9" type="ordered locus">Sthe_1498</name>
</gene>
<dbReference type="InterPro" id="IPR000515">
    <property type="entry name" value="MetI-like"/>
</dbReference>
<dbReference type="AlphaFoldDB" id="D1C3W6"/>
<dbReference type="EMBL" id="CP001823">
    <property type="protein sequence ID" value="ACZ38933.1"/>
    <property type="molecule type" value="Genomic_DNA"/>
</dbReference>
<dbReference type="InterPro" id="IPR035906">
    <property type="entry name" value="MetI-like_sf"/>
</dbReference>
<dbReference type="Gene3D" id="1.10.3720.10">
    <property type="entry name" value="MetI-like"/>
    <property type="match status" value="1"/>
</dbReference>
<feature type="transmembrane region" description="Helical" evidence="7">
    <location>
        <begin position="144"/>
        <end position="166"/>
    </location>
</feature>
<feature type="transmembrane region" description="Helical" evidence="7">
    <location>
        <begin position="116"/>
        <end position="138"/>
    </location>
</feature>
<dbReference type="eggNOG" id="COG0600">
    <property type="taxonomic scope" value="Bacteria"/>
</dbReference>
<sequence length="279" mass="30848">MASRSLAEQPRRAASLRRYMLRNRPEILLVPTIFVLIVAVWELLVKLLAVPIYILPPPTEIWRAFRDGLGSGSLVEHTWVTLQEVLLGFAVGSVAGLVVGVIVTRFRLVERTVYPYVVAFQTVPKVALAPLIVTWFGFGMTSKVVTTALIAFFPLLVNVIAGLQSVDQDRIDLLRSVNASEWQIFRMVRFPSALPFIFAGLDVAIVFSVIGAIVSEFVGARAGLGYLIQVNNYNLNVSGTFAVLVVLSVMGLTLHLVVQWVNRRVVFWQRDDRGSVVGA</sequence>
<evidence type="ECO:0000256" key="5">
    <source>
        <dbReference type="ARBA" id="ARBA00022989"/>
    </source>
</evidence>
<dbReference type="HOGENOM" id="CLU_046113_2_2_0"/>
<keyword evidence="10" id="KW-1185">Reference proteome</keyword>
<dbReference type="RefSeq" id="WP_012871980.1">
    <property type="nucleotide sequence ID" value="NC_013523.1"/>
</dbReference>
<reference evidence="9 10" key="2">
    <citation type="journal article" date="2010" name="Stand. Genomic Sci.">
        <title>Complete genome sequence of Desulfohalobium retbaense type strain (HR(100)).</title>
        <authorList>
            <person name="Spring S."/>
            <person name="Nolan M."/>
            <person name="Lapidus A."/>
            <person name="Glavina Del Rio T."/>
            <person name="Copeland A."/>
            <person name="Tice H."/>
            <person name="Cheng J.F."/>
            <person name="Lucas S."/>
            <person name="Land M."/>
            <person name="Chen F."/>
            <person name="Bruce D."/>
            <person name="Goodwin L."/>
            <person name="Pitluck S."/>
            <person name="Ivanova N."/>
            <person name="Mavromatis K."/>
            <person name="Mikhailova N."/>
            <person name="Pati A."/>
            <person name="Chen A."/>
            <person name="Palaniappan K."/>
            <person name="Hauser L."/>
            <person name="Chang Y.J."/>
            <person name="Jeffries C.D."/>
            <person name="Munk C."/>
            <person name="Kiss H."/>
            <person name="Chain P."/>
            <person name="Han C."/>
            <person name="Brettin T."/>
            <person name="Detter J.C."/>
            <person name="Schuler E."/>
            <person name="Goker M."/>
            <person name="Rohde M."/>
            <person name="Bristow J."/>
            <person name="Eisen J.A."/>
            <person name="Markowitz V."/>
            <person name="Hugenholtz P."/>
            <person name="Kyrpides N.C."/>
            <person name="Klenk H.P."/>
        </authorList>
    </citation>
    <scope>NUCLEOTIDE SEQUENCE [LARGE SCALE GENOMIC DNA]</scope>
    <source>
        <strain evidence="10">ATCC 49802 / DSM 20745 / S 6022</strain>
    </source>
</reference>
<evidence type="ECO:0000256" key="3">
    <source>
        <dbReference type="ARBA" id="ARBA00022475"/>
    </source>
</evidence>
<accession>D1C3W6</accession>
<evidence type="ECO:0000256" key="2">
    <source>
        <dbReference type="ARBA" id="ARBA00022448"/>
    </source>
</evidence>
<keyword evidence="5 7" id="KW-1133">Transmembrane helix</keyword>
<dbReference type="PROSITE" id="PS50928">
    <property type="entry name" value="ABC_TM1"/>
    <property type="match status" value="1"/>
</dbReference>
<keyword evidence="2 7" id="KW-0813">Transport</keyword>
<keyword evidence="6 7" id="KW-0472">Membrane</keyword>
<name>D1C3W6_SPHTD</name>
<dbReference type="InParanoid" id="D1C3W6"/>
<proteinExistence type="inferred from homology"/>
<feature type="domain" description="ABC transmembrane type-1" evidence="8">
    <location>
        <begin position="78"/>
        <end position="258"/>
    </location>
</feature>
<feature type="transmembrane region" description="Helical" evidence="7">
    <location>
        <begin position="235"/>
        <end position="258"/>
    </location>
</feature>
<protein>
    <submittedName>
        <fullName evidence="9">Binding-protein-dependent transport systems inner membrane component</fullName>
    </submittedName>
</protein>
<dbReference type="Proteomes" id="UP000002027">
    <property type="component" value="Chromosome 1"/>
</dbReference>
<keyword evidence="3" id="KW-1003">Cell membrane</keyword>
<dbReference type="CDD" id="cd06261">
    <property type="entry name" value="TM_PBP2"/>
    <property type="match status" value="1"/>
</dbReference>
<comment type="subcellular location">
    <subcellularLocation>
        <location evidence="1 7">Cell membrane</location>
        <topology evidence="1 7">Multi-pass membrane protein</topology>
    </subcellularLocation>
</comment>
<feature type="transmembrane region" description="Helical" evidence="7">
    <location>
        <begin position="27"/>
        <end position="54"/>
    </location>
</feature>
<evidence type="ECO:0000256" key="6">
    <source>
        <dbReference type="ARBA" id="ARBA00023136"/>
    </source>
</evidence>
<dbReference type="GO" id="GO:0005886">
    <property type="term" value="C:plasma membrane"/>
    <property type="evidence" value="ECO:0007669"/>
    <property type="project" value="UniProtKB-SubCell"/>
</dbReference>
<evidence type="ECO:0000313" key="10">
    <source>
        <dbReference type="Proteomes" id="UP000002027"/>
    </source>
</evidence>
<evidence type="ECO:0000256" key="7">
    <source>
        <dbReference type="RuleBase" id="RU363032"/>
    </source>
</evidence>
<evidence type="ECO:0000313" key="9">
    <source>
        <dbReference type="EMBL" id="ACZ38933.1"/>
    </source>
</evidence>
<keyword evidence="4 7" id="KW-0812">Transmembrane</keyword>
<feature type="transmembrane region" description="Helical" evidence="7">
    <location>
        <begin position="193"/>
        <end position="215"/>
    </location>
</feature>
<dbReference type="STRING" id="479434.Sthe_1498"/>
<dbReference type="PANTHER" id="PTHR30151">
    <property type="entry name" value="ALKANE SULFONATE ABC TRANSPORTER-RELATED, MEMBRANE SUBUNIT"/>
    <property type="match status" value="1"/>
</dbReference>